<dbReference type="GO" id="GO:0006508">
    <property type="term" value="P:proteolysis"/>
    <property type="evidence" value="ECO:0007669"/>
    <property type="project" value="UniProtKB-KW"/>
</dbReference>
<keyword evidence="10" id="KW-1185">Reference proteome</keyword>
<dbReference type="AlphaFoldDB" id="A0A5C1E8U7"/>
<evidence type="ECO:0000256" key="2">
    <source>
        <dbReference type="ARBA" id="ARBA00022475"/>
    </source>
</evidence>
<evidence type="ECO:0000256" key="5">
    <source>
        <dbReference type="ARBA" id="ARBA00022801"/>
    </source>
</evidence>
<dbReference type="NCBIfam" id="TIGR03113">
    <property type="entry name" value="exosort_XrtB"/>
    <property type="match status" value="1"/>
</dbReference>
<name>A0A5C1E8U7_9RHOO</name>
<dbReference type="InterPro" id="IPR013426">
    <property type="entry name" value="EpsH-like"/>
</dbReference>
<feature type="transmembrane region" description="Helical" evidence="8">
    <location>
        <begin position="203"/>
        <end position="226"/>
    </location>
</feature>
<dbReference type="Proteomes" id="UP000323671">
    <property type="component" value="Chromosome"/>
</dbReference>
<feature type="transmembrane region" description="Helical" evidence="8">
    <location>
        <begin position="144"/>
        <end position="163"/>
    </location>
</feature>
<feature type="transmembrane region" description="Helical" evidence="8">
    <location>
        <begin position="118"/>
        <end position="137"/>
    </location>
</feature>
<dbReference type="GO" id="GO:0005886">
    <property type="term" value="C:plasma membrane"/>
    <property type="evidence" value="ECO:0007669"/>
    <property type="project" value="UniProtKB-SubCell"/>
</dbReference>
<evidence type="ECO:0000256" key="7">
    <source>
        <dbReference type="ARBA" id="ARBA00023136"/>
    </source>
</evidence>
<evidence type="ECO:0000313" key="9">
    <source>
        <dbReference type="EMBL" id="QEL65391.1"/>
    </source>
</evidence>
<evidence type="ECO:0000256" key="3">
    <source>
        <dbReference type="ARBA" id="ARBA00022670"/>
    </source>
</evidence>
<dbReference type="Pfam" id="PF09721">
    <property type="entry name" value="Exosortase_EpsH"/>
    <property type="match status" value="1"/>
</dbReference>
<dbReference type="NCBIfam" id="TIGR04178">
    <property type="entry name" value="exo_archaeo"/>
    <property type="match status" value="1"/>
</dbReference>
<organism evidence="9 10">
    <name type="scientific">Oryzomicrobium terrae</name>
    <dbReference type="NCBI Taxonomy" id="1735038"/>
    <lineage>
        <taxon>Bacteria</taxon>
        <taxon>Pseudomonadati</taxon>
        <taxon>Pseudomonadota</taxon>
        <taxon>Betaproteobacteria</taxon>
        <taxon>Rhodocyclales</taxon>
        <taxon>Rhodocyclaceae</taxon>
        <taxon>Oryzomicrobium</taxon>
    </lineage>
</organism>
<dbReference type="EMBL" id="CP022579">
    <property type="protein sequence ID" value="QEL65391.1"/>
    <property type="molecule type" value="Genomic_DNA"/>
</dbReference>
<evidence type="ECO:0000256" key="6">
    <source>
        <dbReference type="ARBA" id="ARBA00022989"/>
    </source>
</evidence>
<proteinExistence type="predicted"/>
<gene>
    <name evidence="9" type="ORF">OTERR_19150</name>
</gene>
<dbReference type="KEGG" id="otr:OTERR_19150"/>
<accession>A0A5C1E8U7</accession>
<evidence type="ECO:0008006" key="11">
    <source>
        <dbReference type="Google" id="ProtNLM"/>
    </source>
</evidence>
<evidence type="ECO:0000313" key="10">
    <source>
        <dbReference type="Proteomes" id="UP000323671"/>
    </source>
</evidence>
<keyword evidence="4 8" id="KW-0812">Transmembrane</keyword>
<keyword evidence="3" id="KW-0645">Protease</keyword>
<keyword evidence="7 8" id="KW-0472">Membrane</keyword>
<keyword evidence="5" id="KW-0378">Hydrolase</keyword>
<dbReference type="NCBIfam" id="TIGR02602">
    <property type="entry name" value="8TM_EpsH"/>
    <property type="match status" value="1"/>
</dbReference>
<feature type="transmembrane region" description="Helical" evidence="8">
    <location>
        <begin position="37"/>
        <end position="60"/>
    </location>
</feature>
<protein>
    <recommendedName>
        <fullName evidence="11">Exosortase B</fullName>
    </recommendedName>
</protein>
<dbReference type="InterPro" id="IPR017544">
    <property type="entry name" value="Exosortase-2"/>
</dbReference>
<reference evidence="9 10" key="1">
    <citation type="submission" date="2017-07" db="EMBL/GenBank/DDBJ databases">
        <title>Complete genome sequence of Oryzomicrobium terrae TPP412.</title>
        <authorList>
            <person name="Chiu L.-W."/>
            <person name="Lo K.-J."/>
            <person name="Tsai Y.-M."/>
            <person name="Lin S.-S."/>
            <person name="Kuo C.-H."/>
            <person name="Liu C.-T."/>
        </authorList>
    </citation>
    <scope>NUCLEOTIDE SEQUENCE [LARGE SCALE GENOMIC DNA]</scope>
    <source>
        <strain evidence="9 10">TPP412</strain>
    </source>
</reference>
<dbReference type="InterPro" id="IPR026392">
    <property type="entry name" value="Exo/Archaeosortase_dom"/>
</dbReference>
<evidence type="ECO:0000256" key="8">
    <source>
        <dbReference type="SAM" id="Phobius"/>
    </source>
</evidence>
<sequence length="323" mass="35296">MSRSVASYPVPALVIHADSGRPRSGETPRAPRRWLEWLPLAIGLAVLYLPSWIGLARGLWQTDEQAHGPIVLAVALWLMWQKRSRLAAVLPQPRPVAGWTLLVFGLACYVLGRSQDILLFEVSSLIPVLAGVLLLYLGGAAVRLLWFPLFFLIFMVPIPEAILDALTSPLKQAVSFLAERLLYAAGYPVGRTGVMLTVGQYQLLVADACSGLNSMYSLSALGLLYLHLMGYAGFWRNALLIAAILPVAFVANVIRVMFLVLITYHFGDAAGQGFIHGFSGMVLFVIALLILMLLDSLLGMFFRRAKAAQGGPPPSRAWRQEAS</sequence>
<comment type="subcellular location">
    <subcellularLocation>
        <location evidence="1">Cell membrane</location>
        <topology evidence="1">Multi-pass membrane protein</topology>
    </subcellularLocation>
</comment>
<keyword evidence="2" id="KW-1003">Cell membrane</keyword>
<feature type="transmembrane region" description="Helical" evidence="8">
    <location>
        <begin position="238"/>
        <end position="262"/>
    </location>
</feature>
<evidence type="ECO:0000256" key="4">
    <source>
        <dbReference type="ARBA" id="ARBA00022692"/>
    </source>
</evidence>
<feature type="transmembrane region" description="Helical" evidence="8">
    <location>
        <begin position="274"/>
        <end position="294"/>
    </location>
</feature>
<evidence type="ECO:0000256" key="1">
    <source>
        <dbReference type="ARBA" id="ARBA00004651"/>
    </source>
</evidence>
<dbReference type="InterPro" id="IPR019127">
    <property type="entry name" value="Exosortase"/>
</dbReference>
<feature type="transmembrane region" description="Helical" evidence="8">
    <location>
        <begin position="95"/>
        <end position="112"/>
    </location>
</feature>
<keyword evidence="6 8" id="KW-1133">Transmembrane helix</keyword>
<dbReference type="GO" id="GO:0008233">
    <property type="term" value="F:peptidase activity"/>
    <property type="evidence" value="ECO:0007669"/>
    <property type="project" value="UniProtKB-KW"/>
</dbReference>
<dbReference type="RefSeq" id="WP_149425634.1">
    <property type="nucleotide sequence ID" value="NZ_CP022579.1"/>
</dbReference>